<reference evidence="1" key="1">
    <citation type="journal article" date="2011" name="Environ. Microbiol.">
        <title>Time-series analyses of Monterey Bay coastal microbial picoplankton using a 'genome proxy' microarray.</title>
        <authorList>
            <person name="Rich V.I."/>
            <person name="Pham V.D."/>
            <person name="Eppley J."/>
            <person name="Shi Y."/>
            <person name="DeLong E.F."/>
        </authorList>
    </citation>
    <scope>NUCLEOTIDE SEQUENCE</scope>
</reference>
<dbReference type="AlphaFoldDB" id="E0Y2E7"/>
<evidence type="ECO:0000313" key="1">
    <source>
        <dbReference type="EMBL" id="ADI20838.1"/>
    </source>
</evidence>
<accession>E0Y2E7</accession>
<dbReference type="EMBL" id="GU474947">
    <property type="protein sequence ID" value="ADI20838.1"/>
    <property type="molecule type" value="Genomic_DNA"/>
</dbReference>
<protein>
    <submittedName>
        <fullName evidence="1">Uncharacterized protein</fullName>
    </submittedName>
</protein>
<organism evidence="1">
    <name type="scientific">uncultured alpha proteobacterium EF100_102A06</name>
    <dbReference type="NCBI Taxonomy" id="710799"/>
    <lineage>
        <taxon>Bacteria</taxon>
        <taxon>Pseudomonadati</taxon>
        <taxon>Pseudomonadota</taxon>
        <taxon>Alphaproteobacteria</taxon>
        <taxon>environmental samples</taxon>
    </lineage>
</organism>
<sequence length="83" mass="9500">MTTWEYPCCRIGSGGCPRWFGTFGCSRELMTSIFNHGYVSKLRCLSVCELIKRQKGIWWMPWCQEAMKDVTRCEKPGGAASKL</sequence>
<name>E0Y2E7_9PROT</name>
<proteinExistence type="predicted"/>